<organism evidence="2 3">
    <name type="scientific">Escherichia phage vB_EcoM-Pr121LW</name>
    <dbReference type="NCBI Taxonomy" id="2306966"/>
    <lineage>
        <taxon>Viruses</taxon>
        <taxon>Duplodnaviria</taxon>
        <taxon>Heunggongvirae</taxon>
        <taxon>Uroviricota</taxon>
        <taxon>Caudoviricetes</taxon>
        <taxon>Vequintavirinae</taxon>
        <taxon>Vequintavirus</taxon>
        <taxon>Vequintavirus murica</taxon>
    </lineage>
</organism>
<feature type="domain" description="Calcineurin-like phosphoesterase" evidence="1">
    <location>
        <begin position="36"/>
        <end position="180"/>
    </location>
</feature>
<dbReference type="Proteomes" id="UP000264676">
    <property type="component" value="Segment"/>
</dbReference>
<name>A0A385F1X3_9CAUD</name>
<dbReference type="InterPro" id="IPR024654">
    <property type="entry name" value="Calcineurin-like_PHP_lpxH"/>
</dbReference>
<evidence type="ECO:0000259" key="1">
    <source>
        <dbReference type="Pfam" id="PF12850"/>
    </source>
</evidence>
<reference evidence="2 3" key="1">
    <citation type="submission" date="2018-08" db="EMBL/GenBank/DDBJ databases">
        <title>Complete Genome Sequence of Escherichia Phage vB_EcoM-Pr121LW Isolated from Soil Sample in an Organic Farm.</title>
        <authorList>
            <person name="Liao Y.-T."/>
            <person name="Liu F."/>
            <person name="Wu V."/>
        </authorList>
    </citation>
    <scope>NUCLEOTIDE SEQUENCE [LARGE SCALE GENOMIC DNA]</scope>
</reference>
<protein>
    <submittedName>
        <fullName evidence="2">Phosphoesterase</fullName>
    </submittedName>
</protein>
<evidence type="ECO:0000313" key="3">
    <source>
        <dbReference type="Proteomes" id="UP000264676"/>
    </source>
</evidence>
<dbReference type="SUPFAM" id="SSF56300">
    <property type="entry name" value="Metallo-dependent phosphatases"/>
    <property type="match status" value="1"/>
</dbReference>
<dbReference type="Gene3D" id="3.60.21.10">
    <property type="match status" value="1"/>
</dbReference>
<evidence type="ECO:0000313" key="2">
    <source>
        <dbReference type="EMBL" id="AXU22597.1"/>
    </source>
</evidence>
<dbReference type="InterPro" id="IPR029052">
    <property type="entry name" value="Metallo-depent_PP-like"/>
</dbReference>
<sequence length="219" mass="25571">MKTATVIKAFMMFQTRLWIVWNASLKTALNLNEECMKYFVTSDTHFLHQRVMEFDSCQKHRSQYDHNLDSMNAGIITEWNSVVSPADTVFHLGDIACTNDKNINNLLPDILNMLNGHIILVRGNHDTRTTVRIMKEFGHEVVDYYELRHNKNLICMSHYQFAKWNRKPHGSVQLFGHAHGTTQQLFGRQLDVGWDVWGRLLPLEEAYRIAMSFDIDSRE</sequence>
<gene>
    <name evidence="2" type="ORF">Pr121lw_78</name>
</gene>
<accession>A0A385F1X3</accession>
<dbReference type="GO" id="GO:0016787">
    <property type="term" value="F:hydrolase activity"/>
    <property type="evidence" value="ECO:0007669"/>
    <property type="project" value="InterPro"/>
</dbReference>
<dbReference type="Pfam" id="PF12850">
    <property type="entry name" value="Metallophos_2"/>
    <property type="match status" value="1"/>
</dbReference>
<proteinExistence type="predicted"/>
<dbReference type="EMBL" id="MH752840">
    <property type="protein sequence ID" value="AXU22597.1"/>
    <property type="molecule type" value="Genomic_DNA"/>
</dbReference>